<evidence type="ECO:0000256" key="1">
    <source>
        <dbReference type="ARBA" id="ARBA00006484"/>
    </source>
</evidence>
<name>A0A6V8HHP2_TALPI</name>
<evidence type="ECO:0000313" key="3">
    <source>
        <dbReference type="EMBL" id="GAM37744.1"/>
    </source>
</evidence>
<dbReference type="InterPro" id="IPR036291">
    <property type="entry name" value="NAD(P)-bd_dom_sf"/>
</dbReference>
<evidence type="ECO:0000313" key="4">
    <source>
        <dbReference type="Proteomes" id="UP000053095"/>
    </source>
</evidence>
<dbReference type="PANTHER" id="PTHR43008:SF12">
    <property type="entry name" value="OXIDOREDUCTASE, SHORT CHAIN DEHYDROGENASE_REDUCTASE FAMILY (AFU_ORTHOLOGUE AFUA_6G13830)"/>
    <property type="match status" value="1"/>
</dbReference>
<dbReference type="EMBL" id="DF933829">
    <property type="protein sequence ID" value="GAM37744.1"/>
    <property type="molecule type" value="Genomic_DNA"/>
</dbReference>
<dbReference type="SUPFAM" id="SSF51735">
    <property type="entry name" value="NAD(P)-binding Rossmann-fold domains"/>
    <property type="match status" value="1"/>
</dbReference>
<proteinExistence type="inferred from homology"/>
<sequence>MVNTPQTQCAYNASKTAALHLAKSLAVEWINYAQVNCISPGFIITKMLTQQPKELFEQWMSMIPGRHICNPTKLKSAYIFLTSDAYYYMTSTNIVIDGGYTLP</sequence>
<dbReference type="GO" id="GO:0016616">
    <property type="term" value="F:oxidoreductase activity, acting on the CH-OH group of donors, NAD or NADP as acceptor"/>
    <property type="evidence" value="ECO:0007669"/>
    <property type="project" value="UniProtKB-ARBA"/>
</dbReference>
<dbReference type="AlphaFoldDB" id="A0A6V8HHP2"/>
<dbReference type="GO" id="GO:0050664">
    <property type="term" value="F:oxidoreductase activity, acting on NAD(P)H, oxygen as acceptor"/>
    <property type="evidence" value="ECO:0007669"/>
    <property type="project" value="TreeGrafter"/>
</dbReference>
<keyword evidence="4" id="KW-1185">Reference proteome</keyword>
<protein>
    <submittedName>
        <fullName evidence="3">Gluconate 5-dehydrogenase</fullName>
    </submittedName>
</protein>
<organism evidence="3 4">
    <name type="scientific">Talaromyces pinophilus</name>
    <name type="common">Penicillium pinophilum</name>
    <dbReference type="NCBI Taxonomy" id="128442"/>
    <lineage>
        <taxon>Eukaryota</taxon>
        <taxon>Fungi</taxon>
        <taxon>Dikarya</taxon>
        <taxon>Ascomycota</taxon>
        <taxon>Pezizomycotina</taxon>
        <taxon>Eurotiomycetes</taxon>
        <taxon>Eurotiomycetidae</taxon>
        <taxon>Eurotiales</taxon>
        <taxon>Trichocomaceae</taxon>
        <taxon>Talaromyces</taxon>
        <taxon>Talaromyces sect. Talaromyces</taxon>
    </lineage>
</organism>
<comment type="similarity">
    <text evidence="1">Belongs to the short-chain dehydrogenases/reductases (SDR) family.</text>
</comment>
<dbReference type="PANTHER" id="PTHR43008">
    <property type="entry name" value="BENZIL REDUCTASE"/>
    <property type="match status" value="1"/>
</dbReference>
<dbReference type="PRINTS" id="PR00081">
    <property type="entry name" value="GDHRDH"/>
</dbReference>
<comment type="caution">
    <text evidence="3">The sequence shown here is derived from an EMBL/GenBank/DDBJ whole genome shotgun (WGS) entry which is preliminary data.</text>
</comment>
<accession>A0A6V8HHP2</accession>
<dbReference type="Gene3D" id="3.40.50.720">
    <property type="entry name" value="NAD(P)-binding Rossmann-like Domain"/>
    <property type="match status" value="1"/>
</dbReference>
<reference evidence="4" key="1">
    <citation type="journal article" date="2015" name="Genome Announc.">
        <title>Draft genome sequence of Talaromyces cellulolyticus strain Y-94, a source of lignocellulosic biomass-degrading enzymes.</title>
        <authorList>
            <person name="Fujii T."/>
            <person name="Koike H."/>
            <person name="Sawayama S."/>
            <person name="Yano S."/>
            <person name="Inoue H."/>
        </authorList>
    </citation>
    <scope>NUCLEOTIDE SEQUENCE [LARGE SCALE GENOMIC DNA]</scope>
    <source>
        <strain evidence="4">Y-94</strain>
    </source>
</reference>
<evidence type="ECO:0000256" key="2">
    <source>
        <dbReference type="ARBA" id="ARBA00023002"/>
    </source>
</evidence>
<keyword evidence="2" id="KW-0560">Oxidoreductase</keyword>
<dbReference type="Proteomes" id="UP000053095">
    <property type="component" value="Unassembled WGS sequence"/>
</dbReference>
<dbReference type="InterPro" id="IPR002347">
    <property type="entry name" value="SDR_fam"/>
</dbReference>
<gene>
    <name evidence="3" type="ORF">TCE0_033r07922</name>
</gene>
<dbReference type="Pfam" id="PF13561">
    <property type="entry name" value="adh_short_C2"/>
    <property type="match status" value="1"/>
</dbReference>